<dbReference type="GeneID" id="54553024"/>
<dbReference type="RefSeq" id="XP_033652319.1">
    <property type="nucleotide sequence ID" value="XM_033799849.1"/>
</dbReference>
<dbReference type="InterPro" id="IPR010756">
    <property type="entry name" value="Tls1-like"/>
</dbReference>
<accession>A0A6A6JDU1</accession>
<dbReference type="Proteomes" id="UP000800097">
    <property type="component" value="Unassembled WGS sequence"/>
</dbReference>
<evidence type="ECO:0008006" key="4">
    <source>
        <dbReference type="Google" id="ProtNLM"/>
    </source>
</evidence>
<reference evidence="2" key="1">
    <citation type="journal article" date="2020" name="Stud. Mycol.">
        <title>101 Dothideomycetes genomes: a test case for predicting lifestyles and emergence of pathogens.</title>
        <authorList>
            <person name="Haridas S."/>
            <person name="Albert R."/>
            <person name="Binder M."/>
            <person name="Bloem J."/>
            <person name="Labutti K."/>
            <person name="Salamov A."/>
            <person name="Andreopoulos B."/>
            <person name="Baker S."/>
            <person name="Barry K."/>
            <person name="Bills G."/>
            <person name="Bluhm B."/>
            <person name="Cannon C."/>
            <person name="Castanera R."/>
            <person name="Culley D."/>
            <person name="Daum C."/>
            <person name="Ezra D."/>
            <person name="Gonzalez J."/>
            <person name="Henrissat B."/>
            <person name="Kuo A."/>
            <person name="Liang C."/>
            <person name="Lipzen A."/>
            <person name="Lutzoni F."/>
            <person name="Magnuson J."/>
            <person name="Mondo S."/>
            <person name="Nolan M."/>
            <person name="Ohm R."/>
            <person name="Pangilinan J."/>
            <person name="Park H.-J."/>
            <person name="Ramirez L."/>
            <person name="Alfaro M."/>
            <person name="Sun H."/>
            <person name="Tritt A."/>
            <person name="Yoshinaga Y."/>
            <person name="Zwiers L.-H."/>
            <person name="Turgeon B."/>
            <person name="Goodwin S."/>
            <person name="Spatafora J."/>
            <person name="Crous P."/>
            <person name="Grigoriev I."/>
        </authorList>
    </citation>
    <scope>NUCLEOTIDE SEQUENCE</scope>
    <source>
        <strain evidence="2">CBS 379.55</strain>
    </source>
</reference>
<feature type="compositionally biased region" description="Basic and acidic residues" evidence="1">
    <location>
        <begin position="397"/>
        <end position="407"/>
    </location>
</feature>
<feature type="compositionally biased region" description="Basic and acidic residues" evidence="1">
    <location>
        <begin position="290"/>
        <end position="312"/>
    </location>
</feature>
<feature type="region of interest" description="Disordered" evidence="1">
    <location>
        <begin position="1"/>
        <end position="77"/>
    </location>
</feature>
<name>A0A6A6JDU1_WESOR</name>
<sequence>MAAAEEESAAPEIRFKRRKIAHPRRRYSTQDIGDDDPPATTTLSSLADGANDAPASVVAGEATQAVPTREEEDESVPNLKAILRQRRRRQDHLKEAARRAEEKAAVLRNGTALVVADTNNASAQTDLYGGRFVAQTGQFVGRDDKDMALYVEAKLAEQSYRQYGWPIPKHLEAAVARFAPGLTASAGDTVDAGPDKHREKQENPTTALNAPAQGKPVPEVGATPDRDFRISAGSGKLQEIDLGPEAAARNLQRIEEARRKMERKADATADDTDRDGKKPGKRGRRPQKRRNSEDLRRDALVEAVLREAKLDYFDSPAPPSPPRITGTAGTEPPLSADDALYESFRREFESQEQARNTYQRKPPASASQANAKGTGVKDLSKGPKLGGSRSARAAMHAAEKEAKLNKR</sequence>
<protein>
    <recommendedName>
        <fullName evidence="4">Hepatocellular carcinoma-associated antigen 59-domain-containing protein</fullName>
    </recommendedName>
</protein>
<dbReference type="EMBL" id="ML986500">
    <property type="protein sequence ID" value="KAF2274780.1"/>
    <property type="molecule type" value="Genomic_DNA"/>
</dbReference>
<dbReference type="Pfam" id="PF07052">
    <property type="entry name" value="Hep_59"/>
    <property type="match status" value="1"/>
</dbReference>
<proteinExistence type="predicted"/>
<feature type="compositionally biased region" description="Basic and acidic residues" evidence="1">
    <location>
        <begin position="193"/>
        <end position="202"/>
    </location>
</feature>
<feature type="region of interest" description="Disordered" evidence="1">
    <location>
        <begin position="186"/>
        <end position="407"/>
    </location>
</feature>
<evidence type="ECO:0000256" key="1">
    <source>
        <dbReference type="SAM" id="MobiDB-lite"/>
    </source>
</evidence>
<evidence type="ECO:0000313" key="3">
    <source>
        <dbReference type="Proteomes" id="UP000800097"/>
    </source>
</evidence>
<evidence type="ECO:0000313" key="2">
    <source>
        <dbReference type="EMBL" id="KAF2274780.1"/>
    </source>
</evidence>
<dbReference type="AlphaFoldDB" id="A0A6A6JDU1"/>
<feature type="compositionally biased region" description="Basic residues" evidence="1">
    <location>
        <begin position="15"/>
        <end position="27"/>
    </location>
</feature>
<gene>
    <name evidence="2" type="ORF">EI97DRAFT_443676</name>
</gene>
<feature type="compositionally biased region" description="Basic residues" evidence="1">
    <location>
        <begin position="279"/>
        <end position="289"/>
    </location>
</feature>
<feature type="compositionally biased region" description="Polar residues" evidence="1">
    <location>
        <begin position="351"/>
        <end position="371"/>
    </location>
</feature>
<keyword evidence="3" id="KW-1185">Reference proteome</keyword>
<feature type="compositionally biased region" description="Low complexity" evidence="1">
    <location>
        <begin position="386"/>
        <end position="396"/>
    </location>
</feature>
<organism evidence="2 3">
    <name type="scientific">Westerdykella ornata</name>
    <dbReference type="NCBI Taxonomy" id="318751"/>
    <lineage>
        <taxon>Eukaryota</taxon>
        <taxon>Fungi</taxon>
        <taxon>Dikarya</taxon>
        <taxon>Ascomycota</taxon>
        <taxon>Pezizomycotina</taxon>
        <taxon>Dothideomycetes</taxon>
        <taxon>Pleosporomycetidae</taxon>
        <taxon>Pleosporales</taxon>
        <taxon>Sporormiaceae</taxon>
        <taxon>Westerdykella</taxon>
    </lineage>
</organism>
<feature type="compositionally biased region" description="Basic and acidic residues" evidence="1">
    <location>
        <begin position="252"/>
        <end position="267"/>
    </location>
</feature>
<dbReference type="OrthoDB" id="5627at2759"/>